<gene>
    <name evidence="8" type="ORF">PUV54_01350</name>
</gene>
<evidence type="ECO:0000256" key="5">
    <source>
        <dbReference type="SAM" id="MobiDB-lite"/>
    </source>
</evidence>
<evidence type="ECO:0000256" key="1">
    <source>
        <dbReference type="ARBA" id="ARBA00022617"/>
    </source>
</evidence>
<sequence length="191" mass="20618">MRTHIAAATLSTFLAACGAETSAPASNSNARTENAASPARVSLRPAVKRQVDPAHGRELFVEKGCVICHSANGVGGKAAPALDAHIGDPQVDPLDFAARMWRGAPAMIELQSVELGYTIYLTAEEIADLAAFAADREAQKKLTPESLPENIADSLLDQRFWEMEDWDDYLSRGREGEVPTETLDEAPVDRN</sequence>
<dbReference type="AlphaFoldDB" id="A0AAE9ZFK7"/>
<feature type="domain" description="Cytochrome c" evidence="7">
    <location>
        <begin position="51"/>
        <end position="137"/>
    </location>
</feature>
<dbReference type="Pfam" id="PF00034">
    <property type="entry name" value="Cytochrom_C"/>
    <property type="match status" value="1"/>
</dbReference>
<evidence type="ECO:0000313" key="8">
    <source>
        <dbReference type="EMBL" id="WDI31832.1"/>
    </source>
</evidence>
<keyword evidence="3 4" id="KW-0408">Iron</keyword>
<feature type="signal peptide" evidence="6">
    <location>
        <begin position="1"/>
        <end position="18"/>
    </location>
</feature>
<reference evidence="8" key="1">
    <citation type="submission" date="2023-02" db="EMBL/GenBank/DDBJ databases">
        <title>Genome sequence of Hyphococcus flavus.</title>
        <authorList>
            <person name="Rong J.-C."/>
            <person name="Zhao Q."/>
            <person name="Yi M."/>
            <person name="Wu J.-Y."/>
        </authorList>
    </citation>
    <scope>NUCLEOTIDE SEQUENCE</scope>
    <source>
        <strain evidence="8">MCCC 1K03223</strain>
    </source>
</reference>
<evidence type="ECO:0000256" key="6">
    <source>
        <dbReference type="SAM" id="SignalP"/>
    </source>
</evidence>
<dbReference type="SUPFAM" id="SSF46626">
    <property type="entry name" value="Cytochrome c"/>
    <property type="match status" value="1"/>
</dbReference>
<evidence type="ECO:0000256" key="2">
    <source>
        <dbReference type="ARBA" id="ARBA00022723"/>
    </source>
</evidence>
<dbReference type="EMBL" id="CP118166">
    <property type="protein sequence ID" value="WDI31832.1"/>
    <property type="molecule type" value="Genomic_DNA"/>
</dbReference>
<proteinExistence type="predicted"/>
<dbReference type="GO" id="GO:0009055">
    <property type="term" value="F:electron transfer activity"/>
    <property type="evidence" value="ECO:0007669"/>
    <property type="project" value="InterPro"/>
</dbReference>
<evidence type="ECO:0000259" key="7">
    <source>
        <dbReference type="PROSITE" id="PS51007"/>
    </source>
</evidence>
<feature type="region of interest" description="Disordered" evidence="5">
    <location>
        <begin position="171"/>
        <end position="191"/>
    </location>
</feature>
<protein>
    <submittedName>
        <fullName evidence="8">C-type cytochrome</fullName>
    </submittedName>
</protein>
<dbReference type="InterPro" id="IPR036909">
    <property type="entry name" value="Cyt_c-like_dom_sf"/>
</dbReference>
<dbReference type="PROSITE" id="PS51257">
    <property type="entry name" value="PROKAR_LIPOPROTEIN"/>
    <property type="match status" value="1"/>
</dbReference>
<feature type="compositionally biased region" description="Acidic residues" evidence="5">
    <location>
        <begin position="182"/>
        <end position="191"/>
    </location>
</feature>
<accession>A0AAE9ZFK7</accession>
<dbReference type="Proteomes" id="UP001214043">
    <property type="component" value="Chromosome"/>
</dbReference>
<feature type="chain" id="PRO_5042031201" evidence="6">
    <location>
        <begin position="19"/>
        <end position="191"/>
    </location>
</feature>
<keyword evidence="1 4" id="KW-0349">Heme</keyword>
<keyword evidence="2 4" id="KW-0479">Metal-binding</keyword>
<evidence type="ECO:0000313" key="9">
    <source>
        <dbReference type="Proteomes" id="UP001214043"/>
    </source>
</evidence>
<dbReference type="Gene3D" id="1.10.760.10">
    <property type="entry name" value="Cytochrome c-like domain"/>
    <property type="match status" value="1"/>
</dbReference>
<evidence type="ECO:0000256" key="3">
    <source>
        <dbReference type="ARBA" id="ARBA00023004"/>
    </source>
</evidence>
<name>A0AAE9ZFK7_9PROT</name>
<dbReference type="KEGG" id="hfl:PUV54_01350"/>
<evidence type="ECO:0000256" key="4">
    <source>
        <dbReference type="PROSITE-ProRule" id="PRU00433"/>
    </source>
</evidence>
<dbReference type="GO" id="GO:0020037">
    <property type="term" value="F:heme binding"/>
    <property type="evidence" value="ECO:0007669"/>
    <property type="project" value="InterPro"/>
</dbReference>
<dbReference type="PROSITE" id="PS51007">
    <property type="entry name" value="CYTC"/>
    <property type="match status" value="1"/>
</dbReference>
<keyword evidence="9" id="KW-1185">Reference proteome</keyword>
<keyword evidence="6" id="KW-0732">Signal</keyword>
<dbReference type="InterPro" id="IPR009056">
    <property type="entry name" value="Cyt_c-like_dom"/>
</dbReference>
<dbReference type="GO" id="GO:0046872">
    <property type="term" value="F:metal ion binding"/>
    <property type="evidence" value="ECO:0007669"/>
    <property type="project" value="UniProtKB-KW"/>
</dbReference>
<dbReference type="RefSeq" id="WP_274493719.1">
    <property type="nucleotide sequence ID" value="NZ_CP118166.1"/>
</dbReference>
<organism evidence="8 9">
    <name type="scientific">Hyphococcus flavus</name>
    <dbReference type="NCBI Taxonomy" id="1866326"/>
    <lineage>
        <taxon>Bacteria</taxon>
        <taxon>Pseudomonadati</taxon>
        <taxon>Pseudomonadota</taxon>
        <taxon>Alphaproteobacteria</taxon>
        <taxon>Parvularculales</taxon>
        <taxon>Parvularculaceae</taxon>
        <taxon>Hyphococcus</taxon>
    </lineage>
</organism>